<keyword evidence="1" id="KW-0413">Isomerase</keyword>
<protein>
    <submittedName>
        <fullName evidence="1">Protein disulfide-isomerase TMX3</fullName>
    </submittedName>
</protein>
<gene>
    <name evidence="1" type="ORF">H920_00154</name>
</gene>
<name>A0A091E737_FUKDA</name>
<evidence type="ECO:0000313" key="1">
    <source>
        <dbReference type="EMBL" id="KFO38420.1"/>
    </source>
</evidence>
<sequence>MRRSKRMLRDRGWLRPGRVTEAGLPRPRPLRGAFLPCRLHRLPFPGGLRLPLLLPLQLTFLLMQLSMASVAGLWSRAVGLCTTVLLLDMALCKGFVEDLDESFKENRKDDIWLVDVSIFMHHGVAIVKNWNQSGMKLVLK</sequence>
<accession>A0A091E737</accession>
<keyword evidence="2" id="KW-1185">Reference proteome</keyword>
<evidence type="ECO:0000313" key="2">
    <source>
        <dbReference type="Proteomes" id="UP000028990"/>
    </source>
</evidence>
<dbReference type="AlphaFoldDB" id="A0A091E737"/>
<proteinExistence type="predicted"/>
<dbReference type="Proteomes" id="UP000028990">
    <property type="component" value="Unassembled WGS sequence"/>
</dbReference>
<organism evidence="1 2">
    <name type="scientific">Fukomys damarensis</name>
    <name type="common">Damaraland mole rat</name>
    <name type="synonym">Cryptomys damarensis</name>
    <dbReference type="NCBI Taxonomy" id="885580"/>
    <lineage>
        <taxon>Eukaryota</taxon>
        <taxon>Metazoa</taxon>
        <taxon>Chordata</taxon>
        <taxon>Craniata</taxon>
        <taxon>Vertebrata</taxon>
        <taxon>Euteleostomi</taxon>
        <taxon>Mammalia</taxon>
        <taxon>Eutheria</taxon>
        <taxon>Euarchontoglires</taxon>
        <taxon>Glires</taxon>
        <taxon>Rodentia</taxon>
        <taxon>Hystricomorpha</taxon>
        <taxon>Bathyergidae</taxon>
        <taxon>Fukomys</taxon>
    </lineage>
</organism>
<dbReference type="EMBL" id="KN120511">
    <property type="protein sequence ID" value="KFO38420.1"/>
    <property type="molecule type" value="Genomic_DNA"/>
</dbReference>
<dbReference type="GO" id="GO:0016853">
    <property type="term" value="F:isomerase activity"/>
    <property type="evidence" value="ECO:0007669"/>
    <property type="project" value="UniProtKB-KW"/>
</dbReference>
<reference evidence="1 2" key="1">
    <citation type="submission" date="2013-11" db="EMBL/GenBank/DDBJ databases">
        <title>The Damaraland mole rat (Fukomys damarensis) genome and evolution of African mole rats.</title>
        <authorList>
            <person name="Gladyshev V.N."/>
            <person name="Fang X."/>
        </authorList>
    </citation>
    <scope>NUCLEOTIDE SEQUENCE [LARGE SCALE GENOMIC DNA]</scope>
    <source>
        <tissue evidence="1">Liver</tissue>
    </source>
</reference>